<evidence type="ECO:0000313" key="7">
    <source>
        <dbReference type="EMBL" id="MFI2485403.1"/>
    </source>
</evidence>
<feature type="region of interest" description="Disordered" evidence="5">
    <location>
        <begin position="270"/>
        <end position="316"/>
    </location>
</feature>
<dbReference type="GO" id="GO:0005524">
    <property type="term" value="F:ATP binding"/>
    <property type="evidence" value="ECO:0007669"/>
    <property type="project" value="UniProtKB-KW"/>
</dbReference>
<dbReference type="InterPro" id="IPR003439">
    <property type="entry name" value="ABC_transporter-like_ATP-bd"/>
</dbReference>
<dbReference type="PROSITE" id="PS50893">
    <property type="entry name" value="ABC_TRANSPORTER_2"/>
    <property type="match status" value="2"/>
</dbReference>
<proteinExistence type="inferred from homology"/>
<evidence type="ECO:0000256" key="4">
    <source>
        <dbReference type="ARBA" id="ARBA00022840"/>
    </source>
</evidence>
<evidence type="ECO:0000259" key="6">
    <source>
        <dbReference type="PROSITE" id="PS50893"/>
    </source>
</evidence>
<comment type="similarity">
    <text evidence="1">Belongs to the ABC transporter superfamily.</text>
</comment>
<evidence type="ECO:0000313" key="8">
    <source>
        <dbReference type="Proteomes" id="UP001611580"/>
    </source>
</evidence>
<dbReference type="Pfam" id="PF00005">
    <property type="entry name" value="ABC_tran"/>
    <property type="match status" value="2"/>
</dbReference>
<dbReference type="InterPro" id="IPR013563">
    <property type="entry name" value="Oligopep_ABC_C"/>
</dbReference>
<sequence length="571" mass="59889">MSAVASGGGLPTPDGPVLDVRDLVVSFAGRRVVDGVSLRVAAGECVAIVGESGSGKSVTARSVVGLAGEGARVSASTLRVAGQDVLSLSGRRLRRLRGGVVGLIAQDALVSLDPLRPVGREIGDTLALHTDLAAAARRARTLALLERVGLPDAELRAGQRPGQLSGGQRQRALIASGIAADPRLVIADEPTTALDQPVQAGVLRLLGQLRDEGTAVLLISHDLSAVLGVADRVLVMTDGVVVEEGTPAEVFERPRHPYTRTLVEAVPAGRARGESLAAGPPAAPPAAPPAVDVERRDGRAKSADGPSNPTFDGPAGREGEVLVEARGLSRVFHVGRREIVAADDVSFTLRAGRTLGLVGESGSGKSTTARLLLGLEHPDAGEVTLLGEPWNPLPEARRRPRRHLIGAVFQDALSSFDPRWTVGAVLADAITRGRSLRSGPVRAEIAALLDTVGLDPALAARRPLHLSGGQRQRVSVARALAAEPRVLVLDEPVSALDVSVQAQVLDLLDRLQRERDLAYLLITHDLGVALHMSDDLAVMQEGRIVEQGPASSVFDDAEHPYARQLRDAVRL</sequence>
<organism evidence="7 8">
    <name type="scientific">Promicromonospora kroppenstedtii</name>
    <dbReference type="NCBI Taxonomy" id="440482"/>
    <lineage>
        <taxon>Bacteria</taxon>
        <taxon>Bacillati</taxon>
        <taxon>Actinomycetota</taxon>
        <taxon>Actinomycetes</taxon>
        <taxon>Micrococcales</taxon>
        <taxon>Promicromonosporaceae</taxon>
        <taxon>Promicromonospora</taxon>
    </lineage>
</organism>
<dbReference type="CDD" id="cd03257">
    <property type="entry name" value="ABC_NikE_OppD_transporters"/>
    <property type="match status" value="2"/>
</dbReference>
<evidence type="ECO:0000256" key="1">
    <source>
        <dbReference type="ARBA" id="ARBA00005417"/>
    </source>
</evidence>
<gene>
    <name evidence="7" type="ORF">ACH47X_00765</name>
</gene>
<name>A0ABW7XDF4_9MICO</name>
<evidence type="ECO:0000256" key="5">
    <source>
        <dbReference type="SAM" id="MobiDB-lite"/>
    </source>
</evidence>
<dbReference type="InterPro" id="IPR017871">
    <property type="entry name" value="ABC_transporter-like_CS"/>
</dbReference>
<reference evidence="7 8" key="1">
    <citation type="submission" date="2024-10" db="EMBL/GenBank/DDBJ databases">
        <title>The Natural Products Discovery Center: Release of the First 8490 Sequenced Strains for Exploring Actinobacteria Biosynthetic Diversity.</title>
        <authorList>
            <person name="Kalkreuter E."/>
            <person name="Kautsar S.A."/>
            <person name="Yang D."/>
            <person name="Bader C.D."/>
            <person name="Teijaro C.N."/>
            <person name="Fluegel L."/>
            <person name="Davis C.M."/>
            <person name="Simpson J.R."/>
            <person name="Lauterbach L."/>
            <person name="Steele A.D."/>
            <person name="Gui C."/>
            <person name="Meng S."/>
            <person name="Li G."/>
            <person name="Viehrig K."/>
            <person name="Ye F."/>
            <person name="Su P."/>
            <person name="Kiefer A.F."/>
            <person name="Nichols A."/>
            <person name="Cepeda A.J."/>
            <person name="Yan W."/>
            <person name="Fan B."/>
            <person name="Jiang Y."/>
            <person name="Adhikari A."/>
            <person name="Zheng C.-J."/>
            <person name="Schuster L."/>
            <person name="Cowan T.M."/>
            <person name="Smanski M.J."/>
            <person name="Chevrette M.G."/>
            <person name="De Carvalho L.P.S."/>
            <person name="Shen B."/>
        </authorList>
    </citation>
    <scope>NUCLEOTIDE SEQUENCE [LARGE SCALE GENOMIC DNA]</scope>
    <source>
        <strain evidence="7 8">NPDC019481</strain>
    </source>
</reference>
<feature type="compositionally biased region" description="Basic and acidic residues" evidence="5">
    <location>
        <begin position="292"/>
        <end position="302"/>
    </location>
</feature>
<comment type="caution">
    <text evidence="7">The sequence shown here is derived from an EMBL/GenBank/DDBJ whole genome shotgun (WGS) entry which is preliminary data.</text>
</comment>
<dbReference type="InterPro" id="IPR027417">
    <property type="entry name" value="P-loop_NTPase"/>
</dbReference>
<keyword evidence="8" id="KW-1185">Reference proteome</keyword>
<keyword evidence="3" id="KW-0547">Nucleotide-binding</keyword>
<keyword evidence="4 7" id="KW-0067">ATP-binding</keyword>
<dbReference type="NCBIfam" id="NF007739">
    <property type="entry name" value="PRK10419.1"/>
    <property type="match status" value="2"/>
</dbReference>
<dbReference type="Proteomes" id="UP001611580">
    <property type="component" value="Unassembled WGS sequence"/>
</dbReference>
<dbReference type="InterPro" id="IPR003593">
    <property type="entry name" value="AAA+_ATPase"/>
</dbReference>
<dbReference type="InterPro" id="IPR050319">
    <property type="entry name" value="ABC_transp_ATP-bind"/>
</dbReference>
<dbReference type="EMBL" id="JBIRYI010000001">
    <property type="protein sequence ID" value="MFI2485403.1"/>
    <property type="molecule type" value="Genomic_DNA"/>
</dbReference>
<dbReference type="Pfam" id="PF08352">
    <property type="entry name" value="oligo_HPY"/>
    <property type="match status" value="1"/>
</dbReference>
<dbReference type="SUPFAM" id="SSF52540">
    <property type="entry name" value="P-loop containing nucleoside triphosphate hydrolases"/>
    <property type="match status" value="2"/>
</dbReference>
<protein>
    <submittedName>
        <fullName evidence="7">Dipeptide ABC transporter ATP-binding protein</fullName>
    </submittedName>
</protein>
<dbReference type="NCBIfam" id="NF008453">
    <property type="entry name" value="PRK11308.1"/>
    <property type="match status" value="2"/>
</dbReference>
<evidence type="ECO:0000256" key="3">
    <source>
        <dbReference type="ARBA" id="ARBA00022741"/>
    </source>
</evidence>
<dbReference type="PANTHER" id="PTHR43776:SF7">
    <property type="entry name" value="D,D-DIPEPTIDE TRANSPORT ATP-BINDING PROTEIN DDPF-RELATED"/>
    <property type="match status" value="1"/>
</dbReference>
<dbReference type="Gene3D" id="3.40.50.300">
    <property type="entry name" value="P-loop containing nucleotide triphosphate hydrolases"/>
    <property type="match status" value="2"/>
</dbReference>
<feature type="domain" description="ABC transporter" evidence="6">
    <location>
        <begin position="323"/>
        <end position="566"/>
    </location>
</feature>
<accession>A0ABW7XDF4</accession>
<keyword evidence="2" id="KW-0813">Transport</keyword>
<feature type="domain" description="ABC transporter" evidence="6">
    <location>
        <begin position="18"/>
        <end position="263"/>
    </location>
</feature>
<dbReference type="PANTHER" id="PTHR43776">
    <property type="entry name" value="TRANSPORT ATP-BINDING PROTEIN"/>
    <property type="match status" value="1"/>
</dbReference>
<dbReference type="SMART" id="SM00382">
    <property type="entry name" value="AAA"/>
    <property type="match status" value="2"/>
</dbReference>
<evidence type="ECO:0000256" key="2">
    <source>
        <dbReference type="ARBA" id="ARBA00022448"/>
    </source>
</evidence>
<dbReference type="PROSITE" id="PS00211">
    <property type="entry name" value="ABC_TRANSPORTER_1"/>
    <property type="match status" value="2"/>
</dbReference>
<dbReference type="RefSeq" id="WP_397400473.1">
    <property type="nucleotide sequence ID" value="NZ_JBIRYI010000001.1"/>
</dbReference>